<evidence type="ECO:0000313" key="2">
    <source>
        <dbReference type="Proteomes" id="UP000835052"/>
    </source>
</evidence>
<organism evidence="1 2">
    <name type="scientific">Caenorhabditis auriculariae</name>
    <dbReference type="NCBI Taxonomy" id="2777116"/>
    <lineage>
        <taxon>Eukaryota</taxon>
        <taxon>Metazoa</taxon>
        <taxon>Ecdysozoa</taxon>
        <taxon>Nematoda</taxon>
        <taxon>Chromadorea</taxon>
        <taxon>Rhabditida</taxon>
        <taxon>Rhabditina</taxon>
        <taxon>Rhabditomorpha</taxon>
        <taxon>Rhabditoidea</taxon>
        <taxon>Rhabditidae</taxon>
        <taxon>Peloderinae</taxon>
        <taxon>Caenorhabditis</taxon>
    </lineage>
</organism>
<name>A0A8S1HXE2_9PELO</name>
<evidence type="ECO:0000313" key="1">
    <source>
        <dbReference type="EMBL" id="CAD6199105.1"/>
    </source>
</evidence>
<dbReference type="EMBL" id="CAJGYM010000154">
    <property type="protein sequence ID" value="CAD6199105.1"/>
    <property type="molecule type" value="Genomic_DNA"/>
</dbReference>
<gene>
    <name evidence="1" type="ORF">CAUJ_LOCUS15010</name>
</gene>
<keyword evidence="2" id="KW-1185">Reference proteome</keyword>
<reference evidence="1" key="1">
    <citation type="submission" date="2020-10" db="EMBL/GenBank/DDBJ databases">
        <authorList>
            <person name="Kikuchi T."/>
        </authorList>
    </citation>
    <scope>NUCLEOTIDE SEQUENCE</scope>
    <source>
        <strain evidence="1">NKZ352</strain>
    </source>
</reference>
<dbReference type="Proteomes" id="UP000835052">
    <property type="component" value="Unassembled WGS sequence"/>
</dbReference>
<proteinExistence type="predicted"/>
<dbReference type="AlphaFoldDB" id="A0A8S1HXE2"/>
<protein>
    <submittedName>
        <fullName evidence="1">Uncharacterized protein</fullName>
    </submittedName>
</protein>
<dbReference type="OrthoDB" id="5872406at2759"/>
<accession>A0A8S1HXE2</accession>
<comment type="caution">
    <text evidence="1">The sequence shown here is derived from an EMBL/GenBank/DDBJ whole genome shotgun (WGS) entry which is preliminary data.</text>
</comment>
<sequence>MNTLEEPGEELKTFRPCDDPYCYAILSAEAEGGLTTVSRGCHSRKLVMHHMFFAEDQKFHNNSRWKETEVLAKQPTCADLLWDEPADNSTTSMCLDYSYTQDAEDEDEPTMFKGRLCCCKGGHRCNEEFMWSDPAITMDELTKKLTRRDSGVSSESPRFTKITVAIIFFIVHYFN</sequence>